<evidence type="ECO:0000256" key="2">
    <source>
        <dbReference type="ARBA" id="ARBA00022692"/>
    </source>
</evidence>
<feature type="transmembrane region" description="Helical" evidence="6">
    <location>
        <begin position="197"/>
        <end position="217"/>
    </location>
</feature>
<keyword evidence="4 6" id="KW-0472">Membrane</keyword>
<dbReference type="Pfam" id="PF01061">
    <property type="entry name" value="ABC2_membrane"/>
    <property type="match status" value="1"/>
</dbReference>
<comment type="similarity">
    <text evidence="6">Belongs to the ABC-2 integral membrane protein family.</text>
</comment>
<comment type="caution">
    <text evidence="8">The sequence shown here is derived from an EMBL/GenBank/DDBJ whole genome shotgun (WGS) entry which is preliminary data.</text>
</comment>
<keyword evidence="3 6" id="KW-1133">Transmembrane helix</keyword>
<proteinExistence type="inferred from homology"/>
<gene>
    <name evidence="8" type="ORF">V6R90_08495</name>
</gene>
<dbReference type="InterPro" id="IPR051784">
    <property type="entry name" value="Nod_factor_ABC_transporter"/>
</dbReference>
<feature type="transmembrane region" description="Helical" evidence="6">
    <location>
        <begin position="164"/>
        <end position="185"/>
    </location>
</feature>
<dbReference type="PRINTS" id="PR00164">
    <property type="entry name" value="ABC2TRNSPORT"/>
</dbReference>
<dbReference type="PIRSF" id="PIRSF006648">
    <property type="entry name" value="DrrB"/>
    <property type="match status" value="1"/>
</dbReference>
<dbReference type="Proteomes" id="UP001482520">
    <property type="component" value="Unassembled WGS sequence"/>
</dbReference>
<feature type="domain" description="ABC transmembrane type-2" evidence="7">
    <location>
        <begin position="44"/>
        <end position="277"/>
    </location>
</feature>
<keyword evidence="2 6" id="KW-0812">Transmembrane</keyword>
<evidence type="ECO:0000259" key="7">
    <source>
        <dbReference type="PROSITE" id="PS51012"/>
    </source>
</evidence>
<keyword evidence="5" id="KW-0046">Antibiotic resistance</keyword>
<keyword evidence="6" id="KW-0813">Transport</keyword>
<keyword evidence="9" id="KW-1185">Reference proteome</keyword>
<dbReference type="RefSeq" id="WP_193664294.1">
    <property type="nucleotide sequence ID" value="NZ_BAAAMM010000002.1"/>
</dbReference>
<organism evidence="8 9">
    <name type="scientific">Nocardioides kribbensis</name>
    <dbReference type="NCBI Taxonomy" id="305517"/>
    <lineage>
        <taxon>Bacteria</taxon>
        <taxon>Bacillati</taxon>
        <taxon>Actinomycetota</taxon>
        <taxon>Actinomycetes</taxon>
        <taxon>Propionibacteriales</taxon>
        <taxon>Nocardioidaceae</taxon>
        <taxon>Nocardioides</taxon>
    </lineage>
</organism>
<evidence type="ECO:0000256" key="3">
    <source>
        <dbReference type="ARBA" id="ARBA00022989"/>
    </source>
</evidence>
<evidence type="ECO:0000313" key="8">
    <source>
        <dbReference type="EMBL" id="MEQ7847317.1"/>
    </source>
</evidence>
<evidence type="ECO:0000256" key="5">
    <source>
        <dbReference type="ARBA" id="ARBA00023251"/>
    </source>
</evidence>
<dbReference type="PANTHER" id="PTHR43229:SF2">
    <property type="entry name" value="NODULATION PROTEIN J"/>
    <property type="match status" value="1"/>
</dbReference>
<accession>A0ABV1NXZ1</accession>
<evidence type="ECO:0000256" key="6">
    <source>
        <dbReference type="RuleBase" id="RU361157"/>
    </source>
</evidence>
<keyword evidence="6" id="KW-1003">Cell membrane</keyword>
<feature type="transmembrane region" description="Helical" evidence="6">
    <location>
        <begin position="249"/>
        <end position="270"/>
    </location>
</feature>
<feature type="transmembrane region" description="Helical" evidence="6">
    <location>
        <begin position="134"/>
        <end position="158"/>
    </location>
</feature>
<name>A0ABV1NXZ1_9ACTN</name>
<dbReference type="InterPro" id="IPR000412">
    <property type="entry name" value="ABC_2_transport"/>
</dbReference>
<dbReference type="PANTHER" id="PTHR43229">
    <property type="entry name" value="NODULATION PROTEIN J"/>
    <property type="match status" value="1"/>
</dbReference>
<dbReference type="InterPro" id="IPR013525">
    <property type="entry name" value="ABC2_TM"/>
</dbReference>
<protein>
    <recommendedName>
        <fullName evidence="6">Transport permease protein</fullName>
    </recommendedName>
</protein>
<dbReference type="PROSITE" id="PS51012">
    <property type="entry name" value="ABC_TM2"/>
    <property type="match status" value="1"/>
</dbReference>
<feature type="transmembrane region" description="Helical" evidence="6">
    <location>
        <begin position="46"/>
        <end position="68"/>
    </location>
</feature>
<comment type="subcellular location">
    <subcellularLocation>
        <location evidence="6">Cell membrane</location>
        <topology evidence="6">Multi-pass membrane protein</topology>
    </subcellularLocation>
    <subcellularLocation>
        <location evidence="1">Membrane</location>
        <topology evidence="1">Multi-pass membrane protein</topology>
    </subcellularLocation>
</comment>
<sequence>MAATTPGGAGSPDPARATAPASTLAGALRLLDYWLTVYRRTWKGTIVSSFVTPLLYVVAMGVLLGGFIEGDPAELEGATSYLAFVAPGLVAAQAMTTVIGETTYPVMDMVKWHKVYFGMIAAPLRVGDIMLAHLAFVLFRVALTSAVFLAVMAPFGVFSSVGGVLLAFLVQLLVGLAFATPVYAYAAGAKDESAFNLIFRLGMIPLFLFSGAFFPVANLDAPLELLATITPLWHGVDLTRMLTLGRVDVSAALVHVAYLVVLAALGWRWAARRLQRRLIA</sequence>
<evidence type="ECO:0000256" key="1">
    <source>
        <dbReference type="ARBA" id="ARBA00004141"/>
    </source>
</evidence>
<evidence type="ECO:0000256" key="4">
    <source>
        <dbReference type="ARBA" id="ARBA00023136"/>
    </source>
</evidence>
<reference evidence="8 9" key="1">
    <citation type="submission" date="2024-02" db="EMBL/GenBank/DDBJ databases">
        <title>Full genome sequence of Nocardioides kribbensis.</title>
        <authorList>
            <person name="Poletto B.L."/>
            <person name="Silva G."/>
            <person name="Galante D."/>
            <person name="Campos K.R."/>
            <person name="Santos M.B.N."/>
            <person name="Sacchi C.T."/>
        </authorList>
    </citation>
    <scope>NUCLEOTIDE SEQUENCE [LARGE SCALE GENOMIC DNA]</scope>
    <source>
        <strain evidence="8 9">O4R</strain>
    </source>
</reference>
<evidence type="ECO:0000313" key="9">
    <source>
        <dbReference type="Proteomes" id="UP001482520"/>
    </source>
</evidence>
<dbReference type="EMBL" id="JBEGDP010000007">
    <property type="protein sequence ID" value="MEQ7847317.1"/>
    <property type="molecule type" value="Genomic_DNA"/>
</dbReference>
<dbReference type="InterPro" id="IPR047817">
    <property type="entry name" value="ABC2_TM_bact-type"/>
</dbReference>
<feature type="transmembrane region" description="Helical" evidence="6">
    <location>
        <begin position="80"/>
        <end position="99"/>
    </location>
</feature>